<reference evidence="2" key="1">
    <citation type="submission" date="2022-01" db="EMBL/GenBank/DDBJ databases">
        <authorList>
            <person name="Braso-Vives M."/>
        </authorList>
    </citation>
    <scope>NUCLEOTIDE SEQUENCE</scope>
</reference>
<dbReference type="OrthoDB" id="10063285at2759"/>
<keyword evidence="3" id="KW-1185">Reference proteome</keyword>
<evidence type="ECO:0000256" key="1">
    <source>
        <dbReference type="SAM" id="MobiDB-lite"/>
    </source>
</evidence>
<feature type="region of interest" description="Disordered" evidence="1">
    <location>
        <begin position="50"/>
        <end position="79"/>
    </location>
</feature>
<sequence>MESYSSSTEEKKTPPGRNKKTKFFRLLVYHRLGVLTLPEKKDLQELLEEERKKDLTRGASEQSTSKEELEPPSQTTKIDKLEEWELSAAGQSWGDCMIDSHVGRQEDAQKHDVNVAWDDGDKGDALPSSQMDPKLVEELLLYQNHREDAWKRLREFESTSSEDELYDGETLMFWGHQLRYTSEQISVENLPTFQDDTEHG</sequence>
<organism evidence="2 3">
    <name type="scientific">Branchiostoma lanceolatum</name>
    <name type="common">Common lancelet</name>
    <name type="synonym">Amphioxus lanceolatum</name>
    <dbReference type="NCBI Taxonomy" id="7740"/>
    <lineage>
        <taxon>Eukaryota</taxon>
        <taxon>Metazoa</taxon>
        <taxon>Chordata</taxon>
        <taxon>Cephalochordata</taxon>
        <taxon>Leptocardii</taxon>
        <taxon>Amphioxiformes</taxon>
        <taxon>Branchiostomatidae</taxon>
        <taxon>Branchiostoma</taxon>
    </lineage>
</organism>
<dbReference type="EMBL" id="OV696698">
    <property type="protein sequence ID" value="CAH1242995.1"/>
    <property type="molecule type" value="Genomic_DNA"/>
</dbReference>
<accession>A0A8J9YWL1</accession>
<protein>
    <submittedName>
        <fullName evidence="2">Hypp7015 protein</fullName>
    </submittedName>
</protein>
<gene>
    <name evidence="2" type="primary">Hypp7015</name>
    <name evidence="2" type="ORF">BLAG_LOCUS6136</name>
</gene>
<evidence type="ECO:0000313" key="2">
    <source>
        <dbReference type="EMBL" id="CAH1242995.1"/>
    </source>
</evidence>
<evidence type="ECO:0000313" key="3">
    <source>
        <dbReference type="Proteomes" id="UP000838412"/>
    </source>
</evidence>
<dbReference type="AlphaFoldDB" id="A0A8J9YWL1"/>
<name>A0A8J9YWL1_BRALA</name>
<proteinExistence type="predicted"/>
<dbReference type="Proteomes" id="UP000838412">
    <property type="component" value="Chromosome 13"/>
</dbReference>